<keyword evidence="1" id="KW-0812">Transmembrane</keyword>
<feature type="transmembrane region" description="Helical" evidence="1">
    <location>
        <begin position="141"/>
        <end position="157"/>
    </location>
</feature>
<dbReference type="Proteomes" id="UP000255541">
    <property type="component" value="Unassembled WGS sequence"/>
</dbReference>
<reference evidence="2 3" key="1">
    <citation type="submission" date="2018-07" db="EMBL/GenBank/DDBJ databases">
        <title>Draft Genome Sequence of Pseudomonas fluorescens AHK-1 associated with canker disease of kiwifruit.</title>
        <authorList>
            <person name="Wu Z."/>
        </authorList>
    </citation>
    <scope>NUCLEOTIDE SEQUENCE [LARGE SCALE GENOMIC DNA]</scope>
    <source>
        <strain evidence="2 3">AHK-1</strain>
    </source>
</reference>
<gene>
    <name evidence="2" type="ORF">DL347_19705</name>
</gene>
<proteinExistence type="predicted"/>
<feature type="transmembrane region" description="Helical" evidence="1">
    <location>
        <begin position="116"/>
        <end position="135"/>
    </location>
</feature>
<accession>A0A7Z6MUJ9</accession>
<organism evidence="2 3">
    <name type="scientific">Pseudomonas fluorescens</name>
    <dbReference type="NCBI Taxonomy" id="294"/>
    <lineage>
        <taxon>Bacteria</taxon>
        <taxon>Pseudomonadati</taxon>
        <taxon>Pseudomonadota</taxon>
        <taxon>Gammaproteobacteria</taxon>
        <taxon>Pseudomonadales</taxon>
        <taxon>Pseudomonadaceae</taxon>
        <taxon>Pseudomonas</taxon>
    </lineage>
</organism>
<sequence length="177" mass="20930">MIYKHLKTYFRFLKIARKLKQGEIYKILLDHRNSVEDSMRLCLKEIERTQPTKFRKALFKSVRSKAEDYTPQAMNLARLNTSKIEIDNAIYEYKQIYLSNKVKQRALTYGNDFSDFLKLNFSFTTIILVLAYTAHQNLDELIVFTIVSAIAIYLFQMKSNRTICEIKNVIIDTNKQH</sequence>
<name>A0A7Z6MUJ9_PSEFL</name>
<comment type="caution">
    <text evidence="2">The sequence shown here is derived from an EMBL/GenBank/DDBJ whole genome shotgun (WGS) entry which is preliminary data.</text>
</comment>
<evidence type="ECO:0000313" key="3">
    <source>
        <dbReference type="Proteomes" id="UP000255541"/>
    </source>
</evidence>
<keyword evidence="1" id="KW-1133">Transmembrane helix</keyword>
<keyword evidence="1" id="KW-0472">Membrane</keyword>
<protein>
    <submittedName>
        <fullName evidence="2">Uncharacterized protein</fullName>
    </submittedName>
</protein>
<dbReference type="AlphaFoldDB" id="A0A7Z6MUJ9"/>
<evidence type="ECO:0000313" key="2">
    <source>
        <dbReference type="EMBL" id="RDS89273.1"/>
    </source>
</evidence>
<evidence type="ECO:0000256" key="1">
    <source>
        <dbReference type="SAM" id="Phobius"/>
    </source>
</evidence>
<dbReference type="EMBL" id="QRBA01000011">
    <property type="protein sequence ID" value="RDS89273.1"/>
    <property type="molecule type" value="Genomic_DNA"/>
</dbReference>